<feature type="compositionally biased region" description="Acidic residues" evidence="1">
    <location>
        <begin position="456"/>
        <end position="474"/>
    </location>
</feature>
<dbReference type="AlphaFoldDB" id="A0A9N9LNS7"/>
<feature type="compositionally biased region" description="Low complexity" evidence="1">
    <location>
        <begin position="49"/>
        <end position="65"/>
    </location>
</feature>
<gene>
    <name evidence="2" type="ORF">HYALB_00003339</name>
</gene>
<feature type="compositionally biased region" description="Acidic residues" evidence="1">
    <location>
        <begin position="327"/>
        <end position="339"/>
    </location>
</feature>
<comment type="caution">
    <text evidence="2">The sequence shown here is derived from an EMBL/GenBank/DDBJ whole genome shotgun (WGS) entry which is preliminary data.</text>
</comment>
<feature type="compositionally biased region" description="Acidic residues" evidence="1">
    <location>
        <begin position="414"/>
        <end position="441"/>
    </location>
</feature>
<sequence>MRQHHLLSLFTSLEGDTDRQTYQVVYLTGILHLKPRTQYLNQPLCYQDPDTSPGVSPSSSSLTAPTKPPEPPLTKPHPLPPSHPLKVASPEKQNDKLPRPLRRAPQTLAQTIFRSVQLSLIRADITRYECHTLMTPIRLPNFECDPRVRAATGQELYAELLLAAPTRNHVSFLHTTASYRMRETVNFIANLSSIDHIDRYTTGKARRDPVEAVLMNMPLLYKVALDNVSLDEDVCWREIVWVVDTPPIRDDGVVQSQLPEYRRKKAEVISEYQKNFDKYFVNLAALLLPDNPDARSDGPGGTGAGSRRDGGGYGGGSGKGGGGGDFGELDGDDDDDDNDRPDNPVLADIFPEAPKKSPIKKKKTTLRLPKKLALDTIAEGDVIPAKKPAPTPKKPPTKRKPLSDDELSSSLTDYDPDYEEVEVDDVEILDSLEESDAEFTDDERKRKKTKRVVNYDSEDSEDEEDEEEEEEEYDSYPCEGETATGRPCRNKIWTTSDGVKLCPLHIEPAPKGKKGSSNKSSKKVSQVFMCLIGVGQVILDQEFGGGEFLNAADATDATNATDAAVQCRAEIGMQRISKKLGVDMVSSGNVEMSPRVFDNNRRDCSEIFEAAPVAVVALLTLTWYSTLTAEASQAEHHGTAQSGPTVYCCYSALLWVQPAIFIASKTSRPWFAEPESLRSACILLHLSCIDASKLCAAK</sequence>
<evidence type="ECO:0000313" key="2">
    <source>
        <dbReference type="EMBL" id="CAG8977118.1"/>
    </source>
</evidence>
<feature type="region of interest" description="Disordered" evidence="1">
    <location>
        <begin position="44"/>
        <end position="103"/>
    </location>
</feature>
<feature type="compositionally biased region" description="Basic residues" evidence="1">
    <location>
        <begin position="357"/>
        <end position="370"/>
    </location>
</feature>
<reference evidence="2" key="1">
    <citation type="submission" date="2021-07" db="EMBL/GenBank/DDBJ databases">
        <authorList>
            <person name="Durling M."/>
        </authorList>
    </citation>
    <scope>NUCLEOTIDE SEQUENCE</scope>
</reference>
<organism evidence="2 3">
    <name type="scientific">Hymenoscyphus albidus</name>
    <dbReference type="NCBI Taxonomy" id="595503"/>
    <lineage>
        <taxon>Eukaryota</taxon>
        <taxon>Fungi</taxon>
        <taxon>Dikarya</taxon>
        <taxon>Ascomycota</taxon>
        <taxon>Pezizomycotina</taxon>
        <taxon>Leotiomycetes</taxon>
        <taxon>Helotiales</taxon>
        <taxon>Helotiaceae</taxon>
        <taxon>Hymenoscyphus</taxon>
    </lineage>
</organism>
<name>A0A9N9LNS7_9HELO</name>
<feature type="compositionally biased region" description="Pro residues" evidence="1">
    <location>
        <begin position="66"/>
        <end position="83"/>
    </location>
</feature>
<protein>
    <submittedName>
        <fullName evidence="2">Uncharacterized protein</fullName>
    </submittedName>
</protein>
<keyword evidence="3" id="KW-1185">Reference proteome</keyword>
<evidence type="ECO:0000256" key="1">
    <source>
        <dbReference type="SAM" id="MobiDB-lite"/>
    </source>
</evidence>
<feature type="region of interest" description="Disordered" evidence="1">
    <location>
        <begin position="292"/>
        <end position="482"/>
    </location>
</feature>
<dbReference type="EMBL" id="CAJVRM010000206">
    <property type="protein sequence ID" value="CAG8977118.1"/>
    <property type="molecule type" value="Genomic_DNA"/>
</dbReference>
<feature type="compositionally biased region" description="Gly residues" evidence="1">
    <location>
        <begin position="311"/>
        <end position="326"/>
    </location>
</feature>
<dbReference type="Proteomes" id="UP000701801">
    <property type="component" value="Unassembled WGS sequence"/>
</dbReference>
<accession>A0A9N9LNS7</accession>
<evidence type="ECO:0000313" key="3">
    <source>
        <dbReference type="Proteomes" id="UP000701801"/>
    </source>
</evidence>
<dbReference type="OrthoDB" id="10524750at2759"/>
<proteinExistence type="predicted"/>